<dbReference type="AlphaFoldDB" id="A0A0E0JF72"/>
<reference evidence="1" key="2">
    <citation type="submission" date="2018-05" db="EMBL/GenBank/DDBJ databases">
        <title>OpunRS2 (Oryza punctata Reference Sequence Version 2).</title>
        <authorList>
            <person name="Zhang J."/>
            <person name="Kudrna D."/>
            <person name="Lee S."/>
            <person name="Talag J."/>
            <person name="Welchert J."/>
            <person name="Wing R.A."/>
        </authorList>
    </citation>
    <scope>NUCLEOTIDE SEQUENCE [LARGE SCALE GENOMIC DNA]</scope>
</reference>
<organism evidence="1">
    <name type="scientific">Oryza punctata</name>
    <name type="common">Red rice</name>
    <dbReference type="NCBI Taxonomy" id="4537"/>
    <lineage>
        <taxon>Eukaryota</taxon>
        <taxon>Viridiplantae</taxon>
        <taxon>Streptophyta</taxon>
        <taxon>Embryophyta</taxon>
        <taxon>Tracheophyta</taxon>
        <taxon>Spermatophyta</taxon>
        <taxon>Magnoliopsida</taxon>
        <taxon>Liliopsida</taxon>
        <taxon>Poales</taxon>
        <taxon>Poaceae</taxon>
        <taxon>BOP clade</taxon>
        <taxon>Oryzoideae</taxon>
        <taxon>Oryzeae</taxon>
        <taxon>Oryzinae</taxon>
        <taxon>Oryza</taxon>
    </lineage>
</organism>
<evidence type="ECO:0000313" key="2">
    <source>
        <dbReference type="Proteomes" id="UP000026962"/>
    </source>
</evidence>
<protein>
    <submittedName>
        <fullName evidence="1">Uncharacterized protein</fullName>
    </submittedName>
</protein>
<dbReference type="Proteomes" id="UP000026962">
    <property type="component" value="Chromosome 1"/>
</dbReference>
<dbReference type="EnsemblPlants" id="OPUNC01G05990.1">
    <property type="protein sequence ID" value="OPUNC01G05990.1"/>
    <property type="gene ID" value="OPUNC01G05990"/>
</dbReference>
<evidence type="ECO:0000313" key="1">
    <source>
        <dbReference type="EnsemblPlants" id="OPUNC01G05990.1"/>
    </source>
</evidence>
<dbReference type="HOGENOM" id="CLU_3393016_0_0_1"/>
<name>A0A0E0JF72_ORYPU</name>
<accession>A0A0E0JF72</accession>
<sequence length="32" mass="3807">MWTSSYIMLTIILVRGEDEGSNSMRHEEDIRH</sequence>
<reference evidence="1" key="1">
    <citation type="submission" date="2015-04" db="UniProtKB">
        <authorList>
            <consortium name="EnsemblPlants"/>
        </authorList>
    </citation>
    <scope>IDENTIFICATION</scope>
</reference>
<proteinExistence type="predicted"/>
<dbReference type="Gramene" id="OPUNC01G05990.1">
    <property type="protein sequence ID" value="OPUNC01G05990.1"/>
    <property type="gene ID" value="OPUNC01G05990"/>
</dbReference>
<keyword evidence="2" id="KW-1185">Reference proteome</keyword>